<keyword evidence="3" id="KW-1185">Reference proteome</keyword>
<protein>
    <submittedName>
        <fullName evidence="2">Uncharacterized protein</fullName>
    </submittedName>
</protein>
<accession>W4JPC2</accession>
<evidence type="ECO:0000256" key="1">
    <source>
        <dbReference type="SAM" id="MobiDB-lite"/>
    </source>
</evidence>
<gene>
    <name evidence="2" type="ORF">HETIRDRAFT_430788</name>
</gene>
<feature type="region of interest" description="Disordered" evidence="1">
    <location>
        <begin position="1"/>
        <end position="27"/>
    </location>
</feature>
<dbReference type="RefSeq" id="XP_009552837.1">
    <property type="nucleotide sequence ID" value="XM_009554542.1"/>
</dbReference>
<name>W4JPC2_HETIT</name>
<dbReference type="Proteomes" id="UP000030671">
    <property type="component" value="Unassembled WGS sequence"/>
</dbReference>
<feature type="region of interest" description="Disordered" evidence="1">
    <location>
        <begin position="146"/>
        <end position="165"/>
    </location>
</feature>
<dbReference type="EMBL" id="KI925466">
    <property type="protein sequence ID" value="ETW75417.1"/>
    <property type="molecule type" value="Genomic_DNA"/>
</dbReference>
<sequence>MQATPARSPPRDVAEHPCIASNATSPGLPHQRVLPARCVQPPMIRVPLATVAIYRQRRTKPPALTALPRVGQGLRGLCIAPCQESVARSSTSMRPTRRAIRSSPAPPPPSPAVTAANQDGADGGHVVLRWARKRGAVRAASQTACSTGDSVSTMGDESPRRTRHRGGRCRAPLSFLCFRVMAADQLPMRRVFFQNAAGAGIPQDRGIRARQRSCCAAPGSSAESLLVSSTRYGQGWARVRCRLQQIYHVLGFIDMPVATARKTSPHRK</sequence>
<feature type="compositionally biased region" description="Polar residues" evidence="1">
    <location>
        <begin position="146"/>
        <end position="155"/>
    </location>
</feature>
<dbReference type="AlphaFoldDB" id="W4JPC2"/>
<reference evidence="2 3" key="1">
    <citation type="journal article" date="2012" name="New Phytol.">
        <title>Insight into trade-off between wood decay and parasitism from the genome of a fungal forest pathogen.</title>
        <authorList>
            <person name="Olson A."/>
            <person name="Aerts A."/>
            <person name="Asiegbu F."/>
            <person name="Belbahri L."/>
            <person name="Bouzid O."/>
            <person name="Broberg A."/>
            <person name="Canback B."/>
            <person name="Coutinho P.M."/>
            <person name="Cullen D."/>
            <person name="Dalman K."/>
            <person name="Deflorio G."/>
            <person name="van Diepen L.T."/>
            <person name="Dunand C."/>
            <person name="Duplessis S."/>
            <person name="Durling M."/>
            <person name="Gonthier P."/>
            <person name="Grimwood J."/>
            <person name="Fossdal C.G."/>
            <person name="Hansson D."/>
            <person name="Henrissat B."/>
            <person name="Hietala A."/>
            <person name="Himmelstrand K."/>
            <person name="Hoffmeister D."/>
            <person name="Hogberg N."/>
            <person name="James T.Y."/>
            <person name="Karlsson M."/>
            <person name="Kohler A."/>
            <person name="Kues U."/>
            <person name="Lee Y.H."/>
            <person name="Lin Y.C."/>
            <person name="Lind M."/>
            <person name="Lindquist E."/>
            <person name="Lombard V."/>
            <person name="Lucas S."/>
            <person name="Lunden K."/>
            <person name="Morin E."/>
            <person name="Murat C."/>
            <person name="Park J."/>
            <person name="Raffaello T."/>
            <person name="Rouze P."/>
            <person name="Salamov A."/>
            <person name="Schmutz J."/>
            <person name="Solheim H."/>
            <person name="Stahlberg J."/>
            <person name="Velez H."/>
            <person name="de Vries R.P."/>
            <person name="Wiebenga A."/>
            <person name="Woodward S."/>
            <person name="Yakovlev I."/>
            <person name="Garbelotto M."/>
            <person name="Martin F."/>
            <person name="Grigoriev I.V."/>
            <person name="Stenlid J."/>
        </authorList>
    </citation>
    <scope>NUCLEOTIDE SEQUENCE [LARGE SCALE GENOMIC DNA]</scope>
    <source>
        <strain evidence="2 3">TC 32-1</strain>
    </source>
</reference>
<evidence type="ECO:0000313" key="2">
    <source>
        <dbReference type="EMBL" id="ETW75417.1"/>
    </source>
</evidence>
<dbReference type="GeneID" id="20674479"/>
<dbReference type="HOGENOM" id="CLU_1038508_0_0_1"/>
<dbReference type="InParanoid" id="W4JPC2"/>
<organism evidence="2 3">
    <name type="scientific">Heterobasidion irregulare (strain TC 32-1)</name>
    <dbReference type="NCBI Taxonomy" id="747525"/>
    <lineage>
        <taxon>Eukaryota</taxon>
        <taxon>Fungi</taxon>
        <taxon>Dikarya</taxon>
        <taxon>Basidiomycota</taxon>
        <taxon>Agaricomycotina</taxon>
        <taxon>Agaricomycetes</taxon>
        <taxon>Russulales</taxon>
        <taxon>Bondarzewiaceae</taxon>
        <taxon>Heterobasidion</taxon>
        <taxon>Heterobasidion annosum species complex</taxon>
    </lineage>
</organism>
<evidence type="ECO:0000313" key="3">
    <source>
        <dbReference type="Proteomes" id="UP000030671"/>
    </source>
</evidence>
<feature type="region of interest" description="Disordered" evidence="1">
    <location>
        <begin position="88"/>
        <end position="121"/>
    </location>
</feature>
<proteinExistence type="predicted"/>
<dbReference type="KEGG" id="hir:HETIRDRAFT_430788"/>